<feature type="region of interest" description="Disordered" evidence="1">
    <location>
        <begin position="12"/>
        <end position="288"/>
    </location>
</feature>
<feature type="compositionally biased region" description="Basic residues" evidence="1">
    <location>
        <begin position="137"/>
        <end position="155"/>
    </location>
</feature>
<proteinExistence type="predicted"/>
<name>A0A6J4PHW1_9ACTN</name>
<feature type="compositionally biased region" description="Basic residues" evidence="1">
    <location>
        <begin position="167"/>
        <end position="181"/>
    </location>
</feature>
<keyword evidence="2" id="KW-0648">Protein biosynthesis</keyword>
<feature type="compositionally biased region" description="Low complexity" evidence="1">
    <location>
        <begin position="39"/>
        <end position="49"/>
    </location>
</feature>
<feature type="compositionally biased region" description="Basic and acidic residues" evidence="1">
    <location>
        <begin position="565"/>
        <end position="580"/>
    </location>
</feature>
<dbReference type="AlphaFoldDB" id="A0A6J4PHW1"/>
<gene>
    <name evidence="2" type="ORF">AVDCRST_MAG78-517</name>
</gene>
<evidence type="ECO:0000313" key="2">
    <source>
        <dbReference type="EMBL" id="CAA9413277.1"/>
    </source>
</evidence>
<feature type="compositionally biased region" description="Basic residues" evidence="1">
    <location>
        <begin position="250"/>
        <end position="259"/>
    </location>
</feature>
<dbReference type="EMBL" id="CADCVB010000037">
    <property type="protein sequence ID" value="CAA9413277.1"/>
    <property type="molecule type" value="Genomic_DNA"/>
</dbReference>
<dbReference type="GO" id="GO:0003746">
    <property type="term" value="F:translation elongation factor activity"/>
    <property type="evidence" value="ECO:0007669"/>
    <property type="project" value="UniProtKB-KW"/>
</dbReference>
<feature type="compositionally biased region" description="Basic residues" evidence="1">
    <location>
        <begin position="85"/>
        <end position="97"/>
    </location>
</feature>
<evidence type="ECO:0000256" key="1">
    <source>
        <dbReference type="SAM" id="MobiDB-lite"/>
    </source>
</evidence>
<feature type="non-terminal residue" evidence="2">
    <location>
        <position position="1"/>
    </location>
</feature>
<protein>
    <submittedName>
        <fullName evidence="2">Translation elongation factor LepA</fullName>
    </submittedName>
</protein>
<feature type="non-terminal residue" evidence="2">
    <location>
        <position position="592"/>
    </location>
</feature>
<feature type="compositionally biased region" description="Basic and acidic residues" evidence="1">
    <location>
        <begin position="530"/>
        <end position="552"/>
    </location>
</feature>
<feature type="region of interest" description="Disordered" evidence="1">
    <location>
        <begin position="474"/>
        <end position="592"/>
    </location>
</feature>
<accession>A0A6J4PHW1</accession>
<reference evidence="2" key="1">
    <citation type="submission" date="2020-02" db="EMBL/GenBank/DDBJ databases">
        <authorList>
            <person name="Meier V. D."/>
        </authorList>
    </citation>
    <scope>NUCLEOTIDE SEQUENCE</scope>
    <source>
        <strain evidence="2">AVDCRST_MAG78</strain>
    </source>
</reference>
<organism evidence="2">
    <name type="scientific">uncultured Rubrobacteraceae bacterium</name>
    <dbReference type="NCBI Taxonomy" id="349277"/>
    <lineage>
        <taxon>Bacteria</taxon>
        <taxon>Bacillati</taxon>
        <taxon>Actinomycetota</taxon>
        <taxon>Rubrobacteria</taxon>
        <taxon>Rubrobacterales</taxon>
        <taxon>Rubrobacteraceae</taxon>
        <taxon>environmental samples</taxon>
    </lineage>
</organism>
<keyword evidence="2" id="KW-0251">Elongation factor</keyword>
<feature type="region of interest" description="Disordered" evidence="1">
    <location>
        <begin position="341"/>
        <end position="422"/>
    </location>
</feature>
<sequence length="592" mass="63648">DKYRAYAQLLHNSAHRSWQEHVGRPTSGHHRGGSGAGSDGSDPGYDGYRAGAGYHDQGPGRPGPVPSRRWRVDPEPYRHPWARGLRLRGLARHRRVRGGAPRGGREPGHPGPDARQPVSGDGARPGDHPGPQQDRPPHRRRAHRDRGARRASGYRRGRDTKDLRQDRRGRHGGPRRYRGSRPHPEDHPGGDTGARLRLLLRPVPGRGLAGPPRRRRAQEGRRGQGDGFGGAVRAPGGRLLYAQADGAARSARRRGRLRNRRPEGYRGPARRRHGDAGRGPGRAASTWLRPGAADGLFGALPDGGGRLRAAQGGSGEAAAKRRFALLRAGELADGVRLPVRVPRAPSHGDHPGEVGEGVRPGPHRLVAERALRGGGGRRGRGDHQPERPAGVFRGDPGARRAGDPDLSEGVCRRGDGPLPRAARGLGGDGVYLDAPGTADLRSTARGDHHGFFRRFEEPNPRLRLVRLRVHGLRGCRPRKGRGAGLKRAGGRALDHRPPRQGVLPRPGAYGEAQGAHPAPAVRGAGASDDGEARDRTRDRPCLPQGRDGEVLRRGHHPQAQAPRAPEGRQAPHEAGRERGDTAGSVPRGAQDL</sequence>
<feature type="compositionally biased region" description="Low complexity" evidence="1">
    <location>
        <begin position="193"/>
        <end position="211"/>
    </location>
</feature>
<feature type="compositionally biased region" description="Basic and acidic residues" evidence="1">
    <location>
        <begin position="156"/>
        <end position="166"/>
    </location>
</feature>